<evidence type="ECO:0000259" key="6">
    <source>
        <dbReference type="Pfam" id="PF03931"/>
    </source>
</evidence>
<dbReference type="PIRSF" id="PIRSF028729">
    <property type="entry name" value="E3_ubiquit_lig_SCF_Skp"/>
    <property type="match status" value="1"/>
</dbReference>
<dbReference type="FunFam" id="3.30.710.10:FF:000026">
    <property type="entry name" value="E3 ubiquitin ligase complex SCF subunit"/>
    <property type="match status" value="1"/>
</dbReference>
<feature type="domain" description="SKP1 component dimerisation" evidence="5">
    <location>
        <begin position="117"/>
        <end position="164"/>
    </location>
</feature>
<feature type="domain" description="SKP1 component POZ" evidence="6">
    <location>
        <begin position="8"/>
        <end position="69"/>
    </location>
</feature>
<dbReference type="EMBL" id="JAQQWP010000006">
    <property type="protein sequence ID" value="KAK8113655.1"/>
    <property type="molecule type" value="Genomic_DNA"/>
</dbReference>
<dbReference type="InterPro" id="IPR016073">
    <property type="entry name" value="Skp1_comp_POZ"/>
</dbReference>
<protein>
    <recommendedName>
        <fullName evidence="4">E3 ubiquitin ligase complex SCF subunit</fullName>
    </recommendedName>
</protein>
<dbReference type="SUPFAM" id="SSF54695">
    <property type="entry name" value="POZ domain"/>
    <property type="match status" value="1"/>
</dbReference>
<evidence type="ECO:0000256" key="2">
    <source>
        <dbReference type="ARBA" id="ARBA00022786"/>
    </source>
</evidence>
<dbReference type="SUPFAM" id="SSF81382">
    <property type="entry name" value="Skp1 dimerisation domain-like"/>
    <property type="match status" value="1"/>
</dbReference>
<dbReference type="InterPro" id="IPR011333">
    <property type="entry name" value="SKP1/BTB/POZ_sf"/>
</dbReference>
<dbReference type="PANTHER" id="PTHR11165">
    <property type="entry name" value="SKP1"/>
    <property type="match status" value="1"/>
</dbReference>
<evidence type="ECO:0000313" key="7">
    <source>
        <dbReference type="EMBL" id="KAK8113655.1"/>
    </source>
</evidence>
<dbReference type="CDD" id="cd18322">
    <property type="entry name" value="BTB_POZ_SKP1"/>
    <property type="match status" value="1"/>
</dbReference>
<name>A0AAW0QPG5_9PEZI</name>
<reference evidence="7 8" key="1">
    <citation type="submission" date="2023-01" db="EMBL/GenBank/DDBJ databases">
        <title>Analysis of 21 Apiospora genomes using comparative genomics revels a genus with tremendous synthesis potential of carbohydrate active enzymes and secondary metabolites.</title>
        <authorList>
            <person name="Sorensen T."/>
        </authorList>
    </citation>
    <scope>NUCLEOTIDE SEQUENCE [LARGE SCALE GENOMIC DNA]</scope>
    <source>
        <strain evidence="7 8">CBS 117206</strain>
    </source>
</reference>
<accession>A0AAW0QPG5</accession>
<evidence type="ECO:0000256" key="4">
    <source>
        <dbReference type="PIRNR" id="PIRNR028729"/>
    </source>
</evidence>
<evidence type="ECO:0000256" key="3">
    <source>
        <dbReference type="ARBA" id="ARBA00045385"/>
    </source>
</evidence>
<dbReference type="GO" id="GO:0006511">
    <property type="term" value="P:ubiquitin-dependent protein catabolic process"/>
    <property type="evidence" value="ECO:0007669"/>
    <property type="project" value="InterPro"/>
</dbReference>
<comment type="function">
    <text evidence="3">Essential component of the SCF (SKP1-CUL1-F-box protein) E3 ubiquitin ligase complexes, which mediate the ubiquitination and subsequent proteasomal degradation of target proteins. Controls sulfur metabolite repression, probably by mediating the inactivation or degradation of the metR transcription factor.</text>
</comment>
<keyword evidence="2 4" id="KW-0833">Ubl conjugation pathway</keyword>
<dbReference type="InterPro" id="IPR001232">
    <property type="entry name" value="SKP1-like"/>
</dbReference>
<dbReference type="AlphaFoldDB" id="A0AAW0QPG5"/>
<comment type="subunit">
    <text evidence="4">Component of the SCF (SKP1-CUL1-F-box protein) E3 ubiquitin ligase complexes.</text>
</comment>
<dbReference type="Pfam" id="PF01466">
    <property type="entry name" value="Skp1"/>
    <property type="match status" value="1"/>
</dbReference>
<gene>
    <name evidence="7" type="ORF">PG999_005724</name>
</gene>
<dbReference type="Pfam" id="PF03931">
    <property type="entry name" value="Skp1_POZ"/>
    <property type="match status" value="1"/>
</dbReference>
<proteinExistence type="inferred from homology"/>
<dbReference type="InterPro" id="IPR016897">
    <property type="entry name" value="SKP1"/>
</dbReference>
<evidence type="ECO:0000313" key="8">
    <source>
        <dbReference type="Proteomes" id="UP001392437"/>
    </source>
</evidence>
<evidence type="ECO:0000259" key="5">
    <source>
        <dbReference type="Pfam" id="PF01466"/>
    </source>
</evidence>
<dbReference type="Proteomes" id="UP001392437">
    <property type="component" value="Unassembled WGS sequence"/>
</dbReference>
<comment type="similarity">
    <text evidence="1 4">Belongs to the SKP1 family.</text>
</comment>
<dbReference type="Gene3D" id="3.30.710.10">
    <property type="entry name" value="Potassium Channel Kv1.1, Chain A"/>
    <property type="match status" value="1"/>
</dbReference>
<dbReference type="SMART" id="SM00512">
    <property type="entry name" value="Skp1"/>
    <property type="match status" value="1"/>
</dbReference>
<comment type="pathway">
    <text evidence="4">Protein modification; protein ubiquitination.</text>
</comment>
<keyword evidence="8" id="KW-1185">Reference proteome</keyword>
<evidence type="ECO:0000256" key="1">
    <source>
        <dbReference type="ARBA" id="ARBA00009993"/>
    </source>
</evidence>
<organism evidence="7 8">
    <name type="scientific">Apiospora kogelbergensis</name>
    <dbReference type="NCBI Taxonomy" id="1337665"/>
    <lineage>
        <taxon>Eukaryota</taxon>
        <taxon>Fungi</taxon>
        <taxon>Dikarya</taxon>
        <taxon>Ascomycota</taxon>
        <taxon>Pezizomycotina</taxon>
        <taxon>Sordariomycetes</taxon>
        <taxon>Xylariomycetidae</taxon>
        <taxon>Amphisphaeriales</taxon>
        <taxon>Apiosporaceae</taxon>
        <taxon>Apiospora</taxon>
    </lineage>
</organism>
<dbReference type="InterPro" id="IPR036296">
    <property type="entry name" value="SKP1-like_dim_sf"/>
</dbReference>
<sequence length="167" mass="19275">MAATDATMIRLQSNDNHTIDVEKAVAERSLLIKNMLEDLGDAAVSETIPIPNVTESVLRKVIEWCEHHRGDPPATNEDESDTRKRTTEIEEWDQKFMQVDQEMLFEIILASNYLDIKPLLDVGCKTVANMIKGKSPEEIRKTFNITNDFTPEEEEQIRRENEWAEDR</sequence>
<comment type="caution">
    <text evidence="7">The sequence shown here is derived from an EMBL/GenBank/DDBJ whole genome shotgun (WGS) entry which is preliminary data.</text>
</comment>
<dbReference type="InterPro" id="IPR016072">
    <property type="entry name" value="Skp1_comp_dimer"/>
</dbReference>